<dbReference type="EMBL" id="FMZW01000028">
    <property type="protein sequence ID" value="SDE54384.1"/>
    <property type="molecule type" value="Genomic_DNA"/>
</dbReference>
<dbReference type="AlphaFoldDB" id="A0A1G7DS66"/>
<name>A0A1G7DS66_9BRAD</name>
<proteinExistence type="predicted"/>
<dbReference type="Proteomes" id="UP000199245">
    <property type="component" value="Unassembled WGS sequence"/>
</dbReference>
<reference evidence="1 2" key="1">
    <citation type="submission" date="2016-10" db="EMBL/GenBank/DDBJ databases">
        <authorList>
            <person name="de Groot N.N."/>
        </authorList>
    </citation>
    <scope>NUCLEOTIDE SEQUENCE [LARGE SCALE GENOMIC DNA]</scope>
    <source>
        <strain evidence="1 2">R5</strain>
    </source>
</reference>
<evidence type="ECO:0000313" key="1">
    <source>
        <dbReference type="EMBL" id="SDE54384.1"/>
    </source>
</evidence>
<accession>A0A1G7DS66</accession>
<protein>
    <submittedName>
        <fullName evidence="1">Uncharacterized protein</fullName>
    </submittedName>
</protein>
<sequence length="447" mass="50311">MVDLETFKQHSYPDVLLSVLIKCFSEFKVWLDTAATNPANKTSFWQKLFGSVPTKPGFNRAETKALSVEFGKVVQDLEALLHAADDTKIKATEGTETGNEVKGSIASKIPHLGADLSATRSDKLRGEVQSEYSSKKIEVLHRNFMNYQKLFARLAALAGGPSYLLLDDLYHLRLEDQAKVVDYFHRIAKGSNLWLKVGTIRHRSRWYIHGQPPLGMKLGDDADEIDLDVTLEKYDVTKAFLVKVLNQFASEAAVLLPDILADGARDRLVLASGGVARDFLTMFSRSLQVARERLLRGKDARGPKVGVEDVNVAAGLQGAFKEEDFTRDTGTTEDRERLQATFRDIAEFCMAKNANCILIEKDISSSQIEAVNELVDLKYLHRAKFRVTVRDRNRIRRVYDAYMLDLSMYTGARARREFEIIKFWGPGSDDALRRAGLIYIERPNPTG</sequence>
<gene>
    <name evidence="1" type="ORF">SAMN05216337_1028104</name>
</gene>
<organism evidence="1 2">
    <name type="scientific">Bradyrhizobium brasilense</name>
    <dbReference type="NCBI Taxonomy" id="1419277"/>
    <lineage>
        <taxon>Bacteria</taxon>
        <taxon>Pseudomonadati</taxon>
        <taxon>Pseudomonadota</taxon>
        <taxon>Alphaproteobacteria</taxon>
        <taxon>Hyphomicrobiales</taxon>
        <taxon>Nitrobacteraceae</taxon>
        <taxon>Bradyrhizobium</taxon>
    </lineage>
</organism>
<evidence type="ECO:0000313" key="2">
    <source>
        <dbReference type="Proteomes" id="UP000199245"/>
    </source>
</evidence>